<dbReference type="PANTHER" id="PTHR38643:SF1">
    <property type="entry name" value="PURINE NUCLEOSIDE PERMEASE C285.05-RELATED"/>
    <property type="match status" value="1"/>
</dbReference>
<reference evidence="3" key="1">
    <citation type="journal article" date="2023" name="IMA Fungus">
        <title>Comparative genomic study of the Penicillium genus elucidates a diverse pangenome and 15 lateral gene transfer events.</title>
        <authorList>
            <person name="Petersen C."/>
            <person name="Sorensen T."/>
            <person name="Nielsen M.R."/>
            <person name="Sondergaard T.E."/>
            <person name="Sorensen J.L."/>
            <person name="Fitzpatrick D.A."/>
            <person name="Frisvad J.C."/>
            <person name="Nielsen K.L."/>
        </authorList>
    </citation>
    <scope>NUCLEOTIDE SEQUENCE</scope>
    <source>
        <strain evidence="3">IBT 15450</strain>
    </source>
</reference>
<dbReference type="AlphaFoldDB" id="A0AAD6I9J7"/>
<dbReference type="InterPro" id="IPR009486">
    <property type="entry name" value="Pur_nuclsid_perm"/>
</dbReference>
<dbReference type="PIRSF" id="PIRSF013171">
    <property type="entry name" value="Pur_nuclsid_perm"/>
    <property type="match status" value="1"/>
</dbReference>
<gene>
    <name evidence="3" type="ORF">N7460_008208</name>
</gene>
<dbReference type="PANTHER" id="PTHR38643">
    <property type="entry name" value="PURINE NUCLEOSIDE PERMEASE C285.05-RELATED"/>
    <property type="match status" value="1"/>
</dbReference>
<organism evidence="3 4">
    <name type="scientific">Penicillium canescens</name>
    <dbReference type="NCBI Taxonomy" id="5083"/>
    <lineage>
        <taxon>Eukaryota</taxon>
        <taxon>Fungi</taxon>
        <taxon>Dikarya</taxon>
        <taxon>Ascomycota</taxon>
        <taxon>Pezizomycotina</taxon>
        <taxon>Eurotiomycetes</taxon>
        <taxon>Eurotiomycetidae</taxon>
        <taxon>Eurotiales</taxon>
        <taxon>Aspergillaceae</taxon>
        <taxon>Penicillium</taxon>
    </lineage>
</organism>
<keyword evidence="2" id="KW-0732">Signal</keyword>
<protein>
    <recommendedName>
        <fullName evidence="5">Purine nucleoside permease</fullName>
    </recommendedName>
</protein>
<dbReference type="Pfam" id="PF06516">
    <property type="entry name" value="NUP"/>
    <property type="match status" value="1"/>
</dbReference>
<evidence type="ECO:0000313" key="4">
    <source>
        <dbReference type="Proteomes" id="UP001219568"/>
    </source>
</evidence>
<evidence type="ECO:0000256" key="1">
    <source>
        <dbReference type="PIRNR" id="PIRNR013171"/>
    </source>
</evidence>
<comment type="function">
    <text evidence="1">Nucleoside permease that transports adenosine and guanosine.</text>
</comment>
<comment type="caution">
    <text evidence="3">The sequence shown here is derived from an EMBL/GenBank/DDBJ whole genome shotgun (WGS) entry which is preliminary data.</text>
</comment>
<accession>A0AAD6I9J7</accession>
<evidence type="ECO:0008006" key="5">
    <source>
        <dbReference type="Google" id="ProtNLM"/>
    </source>
</evidence>
<feature type="signal peptide" evidence="2">
    <location>
        <begin position="1"/>
        <end position="22"/>
    </location>
</feature>
<dbReference type="GO" id="GO:0055085">
    <property type="term" value="P:transmembrane transport"/>
    <property type="evidence" value="ECO:0007669"/>
    <property type="project" value="InterPro"/>
</dbReference>
<keyword evidence="4" id="KW-1185">Reference proteome</keyword>
<feature type="chain" id="PRO_5042194609" description="Purine nucleoside permease" evidence="2">
    <location>
        <begin position="23"/>
        <end position="398"/>
    </location>
</feature>
<dbReference type="EMBL" id="JAQJZL010000009">
    <property type="protein sequence ID" value="KAJ6038437.1"/>
    <property type="molecule type" value="Genomic_DNA"/>
</dbReference>
<keyword evidence="1" id="KW-0813">Transport</keyword>
<sequence length="398" mass="43205">MHLLQTLAVSFLLGSSLCGATGTTHKASKKPIAPKVFIVSMFEPEAEVWWNIPEFDLLAHNITLPGLSPLYPDVHCTEDYEICQLITGESEINAATTVTSVAFSPLFDLTRTYFFIAGIAGISPKMATTGSVTFARYAIQVALQYEIDIRELNSNYSTGYIPQGADYPDQYPTSIYGTEVFEVNAELRTIAADLARKANLSDSAAAQAYRKYYATTNGQFKAATLGPSVLECDVATSDVYYSGNILGSAFENTTKIWTNGTGEYCSTAQEDNATLEALLRSSARKLTDFSRIIVMRTASDFDRPYPGSSAVYNLLYADQGGFEPAIENIYVAGIKVIEGILDGWHSTFSAGVEPTNYIGDIFGTLGGTPDFGPGRKQALVNRGAYEKGSISQHLSRRG</sequence>
<reference evidence="3" key="2">
    <citation type="submission" date="2023-01" db="EMBL/GenBank/DDBJ databases">
        <authorList>
            <person name="Petersen C."/>
        </authorList>
    </citation>
    <scope>NUCLEOTIDE SEQUENCE</scope>
    <source>
        <strain evidence="3">IBT 15450</strain>
    </source>
</reference>
<evidence type="ECO:0000313" key="3">
    <source>
        <dbReference type="EMBL" id="KAJ6038437.1"/>
    </source>
</evidence>
<comment type="similarity">
    <text evidence="1">Belongs to the NUP family.</text>
</comment>
<dbReference type="Proteomes" id="UP001219568">
    <property type="component" value="Unassembled WGS sequence"/>
</dbReference>
<proteinExistence type="inferred from homology"/>
<dbReference type="GO" id="GO:0005783">
    <property type="term" value="C:endoplasmic reticulum"/>
    <property type="evidence" value="ECO:0007669"/>
    <property type="project" value="TreeGrafter"/>
</dbReference>
<name>A0AAD6I9J7_PENCN</name>
<evidence type="ECO:0000256" key="2">
    <source>
        <dbReference type="SAM" id="SignalP"/>
    </source>
</evidence>